<evidence type="ECO:0000313" key="3">
    <source>
        <dbReference type="Proteomes" id="UP001642409"/>
    </source>
</evidence>
<evidence type="ECO:0000313" key="2">
    <source>
        <dbReference type="EMBL" id="CAL6081971.1"/>
    </source>
</evidence>
<comment type="caution">
    <text evidence="1">The sequence shown here is derived from an EMBL/GenBank/DDBJ whole genome shotgun (WGS) entry which is preliminary data.</text>
</comment>
<sequence length="194" mass="22770">MQIKPDCQLEQIQFPSVVLYRSQSGEYYQQVFLDPFQSLPSFQVHVSNSLTTCSEVPVYFPVNPFYFLMAEIRTDSYVESEDLIYKLQHYKVSALPDWFDKRDSFVKFNLELFTSDLKRRQYQLEKLIGKNNSLLFLEQFVKRTFIEKNFGKIIEEEKTEVKNAKKDAKTAPKGKKEIVAVKGTLDAQIKIKQK</sequence>
<dbReference type="EMBL" id="CAXDID020000358">
    <property type="protein sequence ID" value="CAL6081971.1"/>
    <property type="molecule type" value="Genomic_DNA"/>
</dbReference>
<evidence type="ECO:0000313" key="1">
    <source>
        <dbReference type="EMBL" id="CAI9919862.1"/>
    </source>
</evidence>
<reference evidence="1" key="1">
    <citation type="submission" date="2023-06" db="EMBL/GenBank/DDBJ databases">
        <authorList>
            <person name="Kurt Z."/>
        </authorList>
    </citation>
    <scope>NUCLEOTIDE SEQUENCE</scope>
</reference>
<reference evidence="2 3" key="2">
    <citation type="submission" date="2024-07" db="EMBL/GenBank/DDBJ databases">
        <authorList>
            <person name="Akdeniz Z."/>
        </authorList>
    </citation>
    <scope>NUCLEOTIDE SEQUENCE [LARGE SCALE GENOMIC DNA]</scope>
</reference>
<accession>A0AA86NI63</accession>
<dbReference type="EMBL" id="CATOUU010000187">
    <property type="protein sequence ID" value="CAI9919862.1"/>
    <property type="molecule type" value="Genomic_DNA"/>
</dbReference>
<protein>
    <submittedName>
        <fullName evidence="2">Hypothetical_protein</fullName>
    </submittedName>
</protein>
<dbReference type="AlphaFoldDB" id="A0AA86NI63"/>
<dbReference type="Proteomes" id="UP001642409">
    <property type="component" value="Unassembled WGS sequence"/>
</dbReference>
<organism evidence="1">
    <name type="scientific">Hexamita inflata</name>
    <dbReference type="NCBI Taxonomy" id="28002"/>
    <lineage>
        <taxon>Eukaryota</taxon>
        <taxon>Metamonada</taxon>
        <taxon>Diplomonadida</taxon>
        <taxon>Hexamitidae</taxon>
        <taxon>Hexamitinae</taxon>
        <taxon>Hexamita</taxon>
    </lineage>
</organism>
<proteinExistence type="predicted"/>
<keyword evidence="3" id="KW-1185">Reference proteome</keyword>
<name>A0AA86NI63_9EUKA</name>
<gene>
    <name evidence="2" type="ORF">HINF_LOCUS60763</name>
    <name evidence="1" type="ORF">HINF_LOCUS7507</name>
</gene>